<accession>A0A151U274</accession>
<dbReference type="EC" id="3.2.2.6" evidence="1"/>
<keyword evidence="2" id="KW-0378">Hydrolase</keyword>
<comment type="catalytic activity">
    <reaction evidence="4">
        <text>NAD(+) + H2O = ADP-D-ribose + nicotinamide + H(+)</text>
        <dbReference type="Rhea" id="RHEA:16301"/>
        <dbReference type="ChEBI" id="CHEBI:15377"/>
        <dbReference type="ChEBI" id="CHEBI:15378"/>
        <dbReference type="ChEBI" id="CHEBI:17154"/>
        <dbReference type="ChEBI" id="CHEBI:57540"/>
        <dbReference type="ChEBI" id="CHEBI:57967"/>
        <dbReference type="EC" id="3.2.2.6"/>
    </reaction>
    <physiologicalReaction direction="left-to-right" evidence="4">
        <dbReference type="Rhea" id="RHEA:16302"/>
    </physiologicalReaction>
</comment>
<dbReference type="OMA" id="INERGSC"/>
<evidence type="ECO:0000313" key="7">
    <source>
        <dbReference type="Proteomes" id="UP000075243"/>
    </source>
</evidence>
<dbReference type="InterPro" id="IPR035897">
    <property type="entry name" value="Toll_tir_struct_dom_sf"/>
</dbReference>
<organism evidence="6 7">
    <name type="scientific">Cajanus cajan</name>
    <name type="common">Pigeon pea</name>
    <name type="synonym">Cajanus indicus</name>
    <dbReference type="NCBI Taxonomy" id="3821"/>
    <lineage>
        <taxon>Eukaryota</taxon>
        <taxon>Viridiplantae</taxon>
        <taxon>Streptophyta</taxon>
        <taxon>Embryophyta</taxon>
        <taxon>Tracheophyta</taxon>
        <taxon>Spermatophyta</taxon>
        <taxon>Magnoliopsida</taxon>
        <taxon>eudicotyledons</taxon>
        <taxon>Gunneridae</taxon>
        <taxon>Pentapetalae</taxon>
        <taxon>rosids</taxon>
        <taxon>fabids</taxon>
        <taxon>Fabales</taxon>
        <taxon>Fabaceae</taxon>
        <taxon>Papilionoideae</taxon>
        <taxon>50 kb inversion clade</taxon>
        <taxon>NPAAA clade</taxon>
        <taxon>indigoferoid/millettioid clade</taxon>
        <taxon>Phaseoleae</taxon>
        <taxon>Cajanus</taxon>
    </lineage>
</organism>
<dbReference type="PROSITE" id="PS50104">
    <property type="entry name" value="TIR"/>
    <property type="match status" value="1"/>
</dbReference>
<dbReference type="EMBL" id="CM003604">
    <property type="protein sequence ID" value="KYP73395.1"/>
    <property type="molecule type" value="Genomic_DNA"/>
</dbReference>
<dbReference type="Gramene" id="C.cajan_05870.t">
    <property type="protein sequence ID" value="C.cajan_05870.t.cds1"/>
    <property type="gene ID" value="C.cajan_05870"/>
</dbReference>
<dbReference type="GO" id="GO:0007165">
    <property type="term" value="P:signal transduction"/>
    <property type="evidence" value="ECO:0007669"/>
    <property type="project" value="InterPro"/>
</dbReference>
<dbReference type="Pfam" id="PF01582">
    <property type="entry name" value="TIR"/>
    <property type="match status" value="1"/>
</dbReference>
<evidence type="ECO:0000256" key="4">
    <source>
        <dbReference type="ARBA" id="ARBA00047304"/>
    </source>
</evidence>
<reference evidence="6 7" key="1">
    <citation type="journal article" date="2012" name="Nat. Biotechnol.">
        <title>Draft genome sequence of pigeonpea (Cajanus cajan), an orphan legume crop of resource-poor farmers.</title>
        <authorList>
            <person name="Varshney R.K."/>
            <person name="Chen W."/>
            <person name="Li Y."/>
            <person name="Bharti A.K."/>
            <person name="Saxena R.K."/>
            <person name="Schlueter J.A."/>
            <person name="Donoghue M.T."/>
            <person name="Azam S."/>
            <person name="Fan G."/>
            <person name="Whaley A.M."/>
            <person name="Farmer A.D."/>
            <person name="Sheridan J."/>
            <person name="Iwata A."/>
            <person name="Tuteja R."/>
            <person name="Penmetsa R.V."/>
            <person name="Wu W."/>
            <person name="Upadhyaya H.D."/>
            <person name="Yang S.P."/>
            <person name="Shah T."/>
            <person name="Saxena K.B."/>
            <person name="Michael T."/>
            <person name="McCombie W.R."/>
            <person name="Yang B."/>
            <person name="Zhang G."/>
            <person name="Yang H."/>
            <person name="Wang J."/>
            <person name="Spillane C."/>
            <person name="Cook D.R."/>
            <person name="May G.D."/>
            <person name="Xu X."/>
            <person name="Jackson S.A."/>
        </authorList>
    </citation>
    <scope>NUCLEOTIDE SEQUENCE [LARGE SCALE GENOMIC DNA]</scope>
    <source>
        <strain evidence="7">cv. Asha</strain>
    </source>
</reference>
<evidence type="ECO:0000256" key="3">
    <source>
        <dbReference type="ARBA" id="ARBA00023027"/>
    </source>
</evidence>
<proteinExistence type="predicted"/>
<sequence length="128" mass="14964">MDDSALKGGDQISASLLRALEASRISIVVLSENYAFSTWCLEELVNIVRCRRTYAQVVLPIFYDVDPSDVRKQTGRFDEAMVRHIRRFGDKSEKIKEWRSALTEIANLRGWDFRYGYLCHFFFSHSYI</sequence>
<dbReference type="InterPro" id="IPR000157">
    <property type="entry name" value="TIR_dom"/>
</dbReference>
<protein>
    <recommendedName>
        <fullName evidence="1">ADP-ribosyl cyclase/cyclic ADP-ribose hydrolase</fullName>
        <ecNumber evidence="1">3.2.2.6</ecNumber>
    </recommendedName>
</protein>
<dbReference type="PANTHER" id="PTHR32009">
    <property type="entry name" value="TMV RESISTANCE PROTEIN N-LIKE"/>
    <property type="match status" value="1"/>
</dbReference>
<dbReference type="GO" id="GO:0061809">
    <property type="term" value="F:NAD+ nucleosidase activity, cyclic ADP-ribose generating"/>
    <property type="evidence" value="ECO:0007669"/>
    <property type="project" value="UniProtKB-EC"/>
</dbReference>
<dbReference type="PANTHER" id="PTHR32009:SF39">
    <property type="entry name" value="TIR DOMAIN-CONTAINING PROTEIN"/>
    <property type="match status" value="1"/>
</dbReference>
<evidence type="ECO:0000256" key="1">
    <source>
        <dbReference type="ARBA" id="ARBA00011982"/>
    </source>
</evidence>
<evidence type="ECO:0000313" key="6">
    <source>
        <dbReference type="EMBL" id="KYP73395.1"/>
    </source>
</evidence>
<dbReference type="STRING" id="3821.A0A151U274"/>
<evidence type="ECO:0000256" key="2">
    <source>
        <dbReference type="ARBA" id="ARBA00022801"/>
    </source>
</evidence>
<gene>
    <name evidence="6" type="ORF">KK1_006019</name>
</gene>
<evidence type="ECO:0000259" key="5">
    <source>
        <dbReference type="PROSITE" id="PS50104"/>
    </source>
</evidence>
<keyword evidence="3" id="KW-0520">NAD</keyword>
<dbReference type="AlphaFoldDB" id="A0A151U274"/>
<keyword evidence="7" id="KW-1185">Reference proteome</keyword>
<dbReference type="SUPFAM" id="SSF52200">
    <property type="entry name" value="Toll/Interleukin receptor TIR domain"/>
    <property type="match status" value="1"/>
</dbReference>
<feature type="domain" description="TIR" evidence="5">
    <location>
        <begin position="1"/>
        <end position="128"/>
    </location>
</feature>
<dbReference type="Gene3D" id="3.40.50.10140">
    <property type="entry name" value="Toll/interleukin-1 receptor homology (TIR) domain"/>
    <property type="match status" value="1"/>
</dbReference>
<dbReference type="SMART" id="SM00255">
    <property type="entry name" value="TIR"/>
    <property type="match status" value="1"/>
</dbReference>
<dbReference type="Proteomes" id="UP000075243">
    <property type="component" value="Chromosome 2"/>
</dbReference>
<name>A0A151U274_CAJCA</name>